<comment type="caution">
    <text evidence="2">The sequence shown here is derived from an EMBL/GenBank/DDBJ whole genome shotgun (WGS) entry which is preliminary data.</text>
</comment>
<feature type="region of interest" description="Disordered" evidence="1">
    <location>
        <begin position="82"/>
        <end position="106"/>
    </location>
</feature>
<proteinExistence type="predicted"/>
<sequence length="106" mass="12152">MSGADRPVTVSSAALDDAAQILRDKYDVLLDRITDRLLDMPAPGTAPWYAIFRDQLSADIYRQRRSLIREALAHRAQVTTAAGTRSIRRQRKTRRRDRDDAQLSIW</sequence>
<reference evidence="2 3" key="2">
    <citation type="submission" date="2020-06" db="EMBL/GenBank/DDBJ databases">
        <title>Antribacter stalactiti gen. nov., sp. nov., a new member of the family Nacardiaceae isolated from a cave.</title>
        <authorList>
            <person name="Kim I.S."/>
        </authorList>
    </citation>
    <scope>NUCLEOTIDE SEQUENCE [LARGE SCALE GENOMIC DNA]</scope>
    <source>
        <strain evidence="2 3">YC2-7</strain>
    </source>
</reference>
<gene>
    <name evidence="2" type="ORF">FGL95_29005</name>
</gene>
<feature type="compositionally biased region" description="Basic residues" evidence="1">
    <location>
        <begin position="86"/>
        <end position="95"/>
    </location>
</feature>
<dbReference type="RefSeq" id="WP_169594010.1">
    <property type="nucleotide sequence ID" value="NZ_VCQU01000014.1"/>
</dbReference>
<name>A0A848KJ19_9NOCA</name>
<evidence type="ECO:0000313" key="2">
    <source>
        <dbReference type="EMBL" id="NMN99073.1"/>
    </source>
</evidence>
<feature type="compositionally biased region" description="Basic and acidic residues" evidence="1">
    <location>
        <begin position="96"/>
        <end position="106"/>
    </location>
</feature>
<evidence type="ECO:0000256" key="1">
    <source>
        <dbReference type="SAM" id="MobiDB-lite"/>
    </source>
</evidence>
<dbReference type="Proteomes" id="UP000535543">
    <property type="component" value="Unassembled WGS sequence"/>
</dbReference>
<dbReference type="EMBL" id="VCQU01000014">
    <property type="protein sequence ID" value="NMN99073.1"/>
    <property type="molecule type" value="Genomic_DNA"/>
</dbReference>
<dbReference type="AlphaFoldDB" id="A0A848KJ19"/>
<protein>
    <submittedName>
        <fullName evidence="2">Uncharacterized protein</fullName>
    </submittedName>
</protein>
<organism evidence="2 3">
    <name type="scientific">Antrihabitans stalactiti</name>
    <dbReference type="NCBI Taxonomy" id="2584121"/>
    <lineage>
        <taxon>Bacteria</taxon>
        <taxon>Bacillati</taxon>
        <taxon>Actinomycetota</taxon>
        <taxon>Actinomycetes</taxon>
        <taxon>Mycobacteriales</taxon>
        <taxon>Nocardiaceae</taxon>
        <taxon>Antrihabitans</taxon>
    </lineage>
</organism>
<reference evidence="2 3" key="1">
    <citation type="submission" date="2019-05" db="EMBL/GenBank/DDBJ databases">
        <authorList>
            <person name="Lee S.D."/>
        </authorList>
    </citation>
    <scope>NUCLEOTIDE SEQUENCE [LARGE SCALE GENOMIC DNA]</scope>
    <source>
        <strain evidence="2 3">YC2-7</strain>
    </source>
</reference>
<evidence type="ECO:0000313" key="3">
    <source>
        <dbReference type="Proteomes" id="UP000535543"/>
    </source>
</evidence>
<keyword evidence="3" id="KW-1185">Reference proteome</keyword>
<accession>A0A848KJ19</accession>